<feature type="compositionally biased region" description="Acidic residues" evidence="23">
    <location>
        <begin position="978"/>
        <end position="1003"/>
    </location>
</feature>
<keyword evidence="9 21" id="KW-0479">Metal-binding</keyword>
<comment type="cofactor">
    <cofactor evidence="1">
        <name>FAD</name>
        <dbReference type="ChEBI" id="CHEBI:57692"/>
    </cofactor>
</comment>
<dbReference type="GO" id="GO:0046872">
    <property type="term" value="F:metal ion binding"/>
    <property type="evidence" value="ECO:0007669"/>
    <property type="project" value="UniProtKB-KW"/>
</dbReference>
<dbReference type="InParanoid" id="A0A7J8G0F7"/>
<dbReference type="InterPro" id="IPR036188">
    <property type="entry name" value="FAD/NAD-bd_sf"/>
</dbReference>
<evidence type="ECO:0000259" key="26">
    <source>
        <dbReference type="PROSITE" id="PS51848"/>
    </source>
</evidence>
<feature type="domain" description="BMERB" evidence="26">
    <location>
        <begin position="1835"/>
        <end position="1984"/>
    </location>
</feature>
<feature type="region of interest" description="Disordered" evidence="23">
    <location>
        <begin position="1250"/>
        <end position="1297"/>
    </location>
</feature>
<feature type="compositionally biased region" description="Low complexity" evidence="23">
    <location>
        <begin position="1678"/>
        <end position="1688"/>
    </location>
</feature>
<dbReference type="PANTHER" id="PTHR23167:SF51">
    <property type="entry name" value="[F-ACTIN]-MONOOXYGENASE MICAL3"/>
    <property type="match status" value="1"/>
</dbReference>
<evidence type="ECO:0000256" key="17">
    <source>
        <dbReference type="ARBA" id="ARBA00023203"/>
    </source>
</evidence>
<evidence type="ECO:0000256" key="3">
    <source>
        <dbReference type="ARBA" id="ARBA00004245"/>
    </source>
</evidence>
<feature type="region of interest" description="Disordered" evidence="23">
    <location>
        <begin position="656"/>
        <end position="699"/>
    </location>
</feature>
<evidence type="ECO:0000256" key="5">
    <source>
        <dbReference type="ARBA" id="ARBA00012709"/>
    </source>
</evidence>
<keyword evidence="6" id="KW-0268">Exocytosis</keyword>
<feature type="compositionally biased region" description="Basic and acidic residues" evidence="23">
    <location>
        <begin position="1639"/>
        <end position="1663"/>
    </location>
</feature>
<keyword evidence="7" id="KW-0963">Cytoplasm</keyword>
<dbReference type="FunCoup" id="A0A7J8G0F7">
    <property type="interactions" value="1104"/>
</dbReference>
<evidence type="ECO:0000256" key="6">
    <source>
        <dbReference type="ARBA" id="ARBA00022483"/>
    </source>
</evidence>
<evidence type="ECO:0000256" key="10">
    <source>
        <dbReference type="ARBA" id="ARBA00022827"/>
    </source>
</evidence>
<keyword evidence="16 22" id="KW-0175">Coiled coil</keyword>
<dbReference type="SMART" id="SM00132">
    <property type="entry name" value="LIM"/>
    <property type="match status" value="1"/>
</dbReference>
<dbReference type="SUPFAM" id="SSF51905">
    <property type="entry name" value="FAD/NAD(P)-binding domain"/>
    <property type="match status" value="1"/>
</dbReference>
<feature type="compositionally biased region" description="Acidic residues" evidence="23">
    <location>
        <begin position="1055"/>
        <end position="1074"/>
    </location>
</feature>
<dbReference type="PROSITE" id="PS50023">
    <property type="entry name" value="LIM_DOMAIN_2"/>
    <property type="match status" value="1"/>
</dbReference>
<evidence type="ECO:0000256" key="9">
    <source>
        <dbReference type="ARBA" id="ARBA00022723"/>
    </source>
</evidence>
<feature type="region of interest" description="Disordered" evidence="23">
    <location>
        <begin position="905"/>
        <end position="1179"/>
    </location>
</feature>
<keyword evidence="8" id="KW-0285">Flavoprotein</keyword>
<protein>
    <recommendedName>
        <fullName evidence="5">F-actin monooxygenase</fullName>
        <ecNumber evidence="5">1.14.13.225</ecNumber>
    </recommendedName>
</protein>
<feature type="coiled-coil region" evidence="22">
    <location>
        <begin position="1934"/>
        <end position="1961"/>
    </location>
</feature>
<dbReference type="InterPro" id="IPR057494">
    <property type="entry name" value="Rossman_Mical"/>
</dbReference>
<feature type="region of interest" description="Disordered" evidence="23">
    <location>
        <begin position="1588"/>
        <end position="1814"/>
    </location>
</feature>
<comment type="similarity">
    <text evidence="4">Belongs to the Mical family.</text>
</comment>
<dbReference type="Pfam" id="PF00307">
    <property type="entry name" value="CH"/>
    <property type="match status" value="1"/>
</dbReference>
<reference evidence="27 28" key="1">
    <citation type="journal article" date="2020" name="Nature">
        <title>Six reference-quality genomes reveal evolution of bat adaptations.</title>
        <authorList>
            <person name="Jebb D."/>
            <person name="Huang Z."/>
            <person name="Pippel M."/>
            <person name="Hughes G.M."/>
            <person name="Lavrichenko K."/>
            <person name="Devanna P."/>
            <person name="Winkler S."/>
            <person name="Jermiin L.S."/>
            <person name="Skirmuntt E.C."/>
            <person name="Katzourakis A."/>
            <person name="Burkitt-Gray L."/>
            <person name="Ray D.A."/>
            <person name="Sullivan K.A.M."/>
            <person name="Roscito J.G."/>
            <person name="Kirilenko B.M."/>
            <person name="Davalos L.M."/>
            <person name="Corthals A.P."/>
            <person name="Power M.L."/>
            <person name="Jones G."/>
            <person name="Ransome R.D."/>
            <person name="Dechmann D.K.N."/>
            <person name="Locatelli A.G."/>
            <person name="Puechmaille S.J."/>
            <person name="Fedrigo O."/>
            <person name="Jarvis E.D."/>
            <person name="Hiller M."/>
            <person name="Vernes S.C."/>
            <person name="Myers E.W."/>
            <person name="Teeling E.C."/>
        </authorList>
    </citation>
    <scope>NUCLEOTIDE SEQUENCE [LARGE SCALE GENOMIC DNA]</scope>
    <source>
        <strain evidence="27">MMolMol1</strain>
        <tissue evidence="27">Muscle</tissue>
    </source>
</reference>
<keyword evidence="14 27" id="KW-0503">Monooxygenase</keyword>
<feature type="compositionally biased region" description="Basic and acidic residues" evidence="23">
    <location>
        <begin position="1798"/>
        <end position="1814"/>
    </location>
</feature>
<feature type="domain" description="LIM zinc-binding" evidence="25">
    <location>
        <begin position="760"/>
        <end position="822"/>
    </location>
</feature>
<dbReference type="PROSITE" id="PS51848">
    <property type="entry name" value="BMERB"/>
    <property type="match status" value="1"/>
</dbReference>
<dbReference type="PRINTS" id="PR00420">
    <property type="entry name" value="RNGMNOXGNASE"/>
</dbReference>
<dbReference type="Pfam" id="PF25413">
    <property type="entry name" value="Rossman_Mical"/>
    <property type="match status" value="1"/>
</dbReference>
<feature type="compositionally biased region" description="Polar residues" evidence="23">
    <location>
        <begin position="1199"/>
        <end position="1214"/>
    </location>
</feature>
<feature type="compositionally biased region" description="Polar residues" evidence="23">
    <location>
        <begin position="1754"/>
        <end position="1766"/>
    </location>
</feature>
<comment type="catalytic activity">
    <reaction evidence="20">
        <text>L-methionyl-[F-actin] + NADPH + O2 + H(+) = L-methionyl-(R)-S-oxide-[F-actin] + NADP(+) + H2O</text>
        <dbReference type="Rhea" id="RHEA:51308"/>
        <dbReference type="Rhea" id="RHEA-COMP:12953"/>
        <dbReference type="Rhea" id="RHEA-COMP:12956"/>
        <dbReference type="ChEBI" id="CHEBI:15377"/>
        <dbReference type="ChEBI" id="CHEBI:15378"/>
        <dbReference type="ChEBI" id="CHEBI:15379"/>
        <dbReference type="ChEBI" id="CHEBI:16044"/>
        <dbReference type="ChEBI" id="CHEBI:45764"/>
        <dbReference type="ChEBI" id="CHEBI:57783"/>
        <dbReference type="ChEBI" id="CHEBI:58349"/>
        <dbReference type="EC" id="1.14.13.225"/>
    </reaction>
</comment>
<dbReference type="InterPro" id="IPR001781">
    <property type="entry name" value="Znf_LIM"/>
</dbReference>
<keyword evidence="28" id="KW-1185">Reference proteome</keyword>
<evidence type="ECO:0000256" key="4">
    <source>
        <dbReference type="ARBA" id="ARBA00008223"/>
    </source>
</evidence>
<evidence type="ECO:0000256" key="19">
    <source>
        <dbReference type="ARBA" id="ARBA00023242"/>
    </source>
</evidence>
<dbReference type="SUPFAM" id="SSF47576">
    <property type="entry name" value="Calponin-homology domain, CH-domain"/>
    <property type="match status" value="1"/>
</dbReference>
<dbReference type="GO" id="GO:0120501">
    <property type="term" value="F:F-actin monooxygenase activity"/>
    <property type="evidence" value="ECO:0007669"/>
    <property type="project" value="UniProtKB-EC"/>
</dbReference>
<dbReference type="SMART" id="SM00033">
    <property type="entry name" value="CH"/>
    <property type="match status" value="1"/>
</dbReference>
<keyword evidence="15 21" id="KW-0440">LIM domain</keyword>
<dbReference type="FunFam" id="3.50.50.60:FF:000004">
    <property type="entry name" value="protein-methionine sulfoxide oxidase MICAL2 isoform X1"/>
    <property type="match status" value="1"/>
</dbReference>
<evidence type="ECO:0000256" key="20">
    <source>
        <dbReference type="ARBA" id="ARBA00049522"/>
    </source>
</evidence>
<dbReference type="SUPFAM" id="SSF57716">
    <property type="entry name" value="Glucocorticoid receptor-like (DNA-binding domain)"/>
    <property type="match status" value="1"/>
</dbReference>
<evidence type="ECO:0000259" key="25">
    <source>
        <dbReference type="PROSITE" id="PS50023"/>
    </source>
</evidence>
<dbReference type="GO" id="GO:0071949">
    <property type="term" value="F:FAD binding"/>
    <property type="evidence" value="ECO:0007669"/>
    <property type="project" value="InterPro"/>
</dbReference>
<proteinExistence type="inferred from homology"/>
<evidence type="ECO:0000313" key="27">
    <source>
        <dbReference type="EMBL" id="KAF6453139.1"/>
    </source>
</evidence>
<feature type="domain" description="Calponin-homology (CH)" evidence="24">
    <location>
        <begin position="516"/>
        <end position="622"/>
    </location>
</feature>
<evidence type="ECO:0000256" key="14">
    <source>
        <dbReference type="ARBA" id="ARBA00023033"/>
    </source>
</evidence>
<sequence length="1996" mass="222158">MEERKNEISQAHTLFDRFVQATTCKGTLKAFQELCDHLELKPKDYRSFYQKLKSKLNYWKAKALWAKLDKRGSHKDYKKGKACTNTKCLIIGAGPCGLRTAIDLSLLGAKVVVIEKRDAFSRNNVLHLWPFTIHDLRGLGAKKFYGKFCAGAIDHISIRQLQLILLKVALILGIEIHVNVEFQGLVHPPEDQENERIGWRALVHPKTHPVSEYEFEVVIGGDGRRNTLEGFRRKEFRGKLAIAITANFINRNTTAEAKVEEISGVAFIFNQKFFQELREATGIDLENIVYYKDDTHYFVMTAKKQSLLDKGVILHDYADTELLLSRENVDQEALLSYAREAADFSTQQQLPSLDFAINHYGQPDVAMFDFTCMYASENAALVREQNGHQLLVALVGDSLLEPFWPMGTGIARGFLAAMDSAWMVRSWSLGTSPLEVLAERESIYRLLPQTTPENVSKNFSQYSIDPVTRYPNININFLRPSQVCHLYDTGETKDIHLEMENLNSRTTPKLTRHESVPRSSKLLCWCQRQTDGYTGVNVTDLTMSWKSGLALCAVIHRYRPDLIDFDSLDEQNVEKNNQLAFDIAEKELGISPIMTGKEMASVGEPDKLSMVMYLTQFYEMFKDSLPSSAALDLNAEEKAVLMSSTKSPISFLSKLGQTISRKRSPKDKKEKDLDGAGKRRKTSQSEEEEVPRVCRGGRPTLVSTLTDRRTDVTLSNQNKVRYMATQLLAKFEENAPPQSTGVRRQGSMKKEFPQNLGGSDTCYFCRKRVYVMERLSAEGKFFHRSCFKCEYCATTLRLSAYAYDAEDGKFYCKPHYCYRLSGSAQRKRPAVTPLSGKEARGPLQDGATADANRRASTITNPADRTPGSSVNGLEEPSIAKRLRGTPERIELENYRLSVKQAEELQEVPEETQAEHNLSSVLDQGPEQDVASSSSESEMEEEPLPTSDLGGVPWKEAVRIHALLKGKSEEELGTSQSCEPEEDEDEDEEDEEDEDYDEDDEESSEVAGRLQQVINAADPLEIQADVHWTHVREKEQEERAVPTSEPSTSRVPFDETGLEEDVDSEPAEIEGEAAENGDTGDTGAELDDDQHWSDDTPSDAGAPLPGRPLEAGDAEPELTISESEEERPPAPLPHHQGGPSQVSSPARPPSEHHVPFPPVCSPTAQGARIPLPSGATKVTSPKEHLFLEGLVSKAKPTADVPSSQKTVHSPVQSQPAALPATMAPVSPVSSQGLSPVATPNPAPLPICSQPQPSCEATVPSPTKSPICFQPVPAKTSTPLPPLHMKNQGDATDRLGSPLAMDEALKPNSLVEEFWMKSAEIRRSLGLTPVHRSEGPEHSFPAPAFKPLPLKPYSGEKSCQGEGLHVLQPPPAPERQGPPKSGGEQPPLPTPKSPSHRELKSLHEERRDLSSSSGLGLHGSSSNMKTWGSQSFNTSDPTMLTPPSSPPPPPPQDEEPATLRRKPHQIYGHKETEPKASGAPPTPPAAVLRPPREPAQPQREEARKSFVESVDEIPFADDVEDTYDDKTEESSLQEKFFTPPSCWPRSEKPPHSPLAKEHGRLLPLESGVPQQKRGLPVVSPEAKELAAERMRAREKSVRSQALRDAMAKQLSRMKEMETGAGTCGPPGGASRKAAPMPSKGRTPESPKHPVHKGPEEPTLTHKATSEEFLSPTSDSGAPEGSVTSSEGSSGKSKKRSSLFSPRRNKKERKARGEGRPPEKPSPDLLEEAAAKPRSLWKSVFSGHKKDKKKKGDDRSCSSTPSSGATVGSGQRRAPPAVRAELQLRHQPSFSEDSDLSSDDVLERASQKCKREPRTYTEEELNAKLTRRVQKAARRQAKQEELKRLHRAQIIQRQLEQVEEKQRQLEERGVAVEKALRGEAGLGKKDDPKLMQEWLRLVQEKNAVVRYESELMIFARELELEDRQSRLQQELRERMAVEDHLKTEEELSEEKKILNEMLEVVEQRDALVALLEEQRLREREEDKDLEAVMLSKGFSLNWS</sequence>
<comment type="subcellular location">
    <subcellularLocation>
        <location evidence="3">Cytoplasm</location>
        <location evidence="3">Cytoskeleton</location>
    </subcellularLocation>
    <subcellularLocation>
        <location evidence="2">Nucleus</location>
    </subcellularLocation>
</comment>
<comment type="caution">
    <text evidence="27">The sequence shown here is derived from an EMBL/GenBank/DDBJ whole genome shotgun (WGS) entry which is preliminary data.</text>
</comment>
<feature type="compositionally biased region" description="Basic and acidic residues" evidence="23">
    <location>
        <begin position="1393"/>
        <end position="1407"/>
    </location>
</feature>
<feature type="compositionally biased region" description="Polar residues" evidence="23">
    <location>
        <begin position="1421"/>
        <end position="1436"/>
    </location>
</feature>
<feature type="compositionally biased region" description="Basic residues" evidence="23">
    <location>
        <begin position="1689"/>
        <end position="1707"/>
    </location>
</feature>
<dbReference type="InterPro" id="IPR036872">
    <property type="entry name" value="CH_dom_sf"/>
</dbReference>
<dbReference type="Pfam" id="PF12130">
    <property type="entry name" value="bMERB_dom"/>
    <property type="match status" value="1"/>
</dbReference>
<evidence type="ECO:0000256" key="1">
    <source>
        <dbReference type="ARBA" id="ARBA00001974"/>
    </source>
</evidence>
<dbReference type="InterPro" id="IPR001715">
    <property type="entry name" value="CH_dom"/>
</dbReference>
<dbReference type="PROSITE" id="PS00478">
    <property type="entry name" value="LIM_DOMAIN_1"/>
    <property type="match status" value="1"/>
</dbReference>
<dbReference type="SMART" id="SM01203">
    <property type="entry name" value="DUF3585"/>
    <property type="match status" value="1"/>
</dbReference>
<dbReference type="GO" id="GO:0030042">
    <property type="term" value="P:actin filament depolymerization"/>
    <property type="evidence" value="ECO:0007669"/>
    <property type="project" value="UniProtKB-ARBA"/>
</dbReference>
<dbReference type="CDD" id="cd09439">
    <property type="entry name" value="LIM_Mical"/>
    <property type="match status" value="1"/>
</dbReference>
<dbReference type="PANTHER" id="PTHR23167">
    <property type="entry name" value="CALPONIN HOMOLOGY DOMAIN-CONTAINING PROTEIN DDB_G0272472-RELATED"/>
    <property type="match status" value="1"/>
</dbReference>
<feature type="compositionally biased region" description="Basic and acidic residues" evidence="23">
    <location>
        <begin position="1543"/>
        <end position="1555"/>
    </location>
</feature>
<dbReference type="EC" id="1.14.13.225" evidence="5"/>
<dbReference type="Pfam" id="PF01494">
    <property type="entry name" value="FAD_binding_3"/>
    <property type="match status" value="1"/>
</dbReference>
<dbReference type="GO" id="GO:0006887">
    <property type="term" value="P:exocytosis"/>
    <property type="evidence" value="ECO:0007669"/>
    <property type="project" value="UniProtKB-KW"/>
</dbReference>
<feature type="compositionally biased region" description="Polar residues" evidence="23">
    <location>
        <begin position="1250"/>
        <end position="1262"/>
    </location>
</feature>
<keyword evidence="17" id="KW-0009">Actin-binding</keyword>
<dbReference type="EMBL" id="JACASF010000010">
    <property type="protein sequence ID" value="KAF6453139.1"/>
    <property type="molecule type" value="Genomic_DNA"/>
</dbReference>
<evidence type="ECO:0000256" key="15">
    <source>
        <dbReference type="ARBA" id="ARBA00023038"/>
    </source>
</evidence>
<keyword evidence="13" id="KW-0560">Oxidoreductase</keyword>
<dbReference type="Pfam" id="PF00412">
    <property type="entry name" value="LIM"/>
    <property type="match status" value="1"/>
</dbReference>
<evidence type="ECO:0000256" key="21">
    <source>
        <dbReference type="PROSITE-ProRule" id="PRU00125"/>
    </source>
</evidence>
<evidence type="ECO:0000256" key="7">
    <source>
        <dbReference type="ARBA" id="ARBA00022490"/>
    </source>
</evidence>
<evidence type="ECO:0000256" key="8">
    <source>
        <dbReference type="ARBA" id="ARBA00022630"/>
    </source>
</evidence>
<feature type="compositionally biased region" description="Low complexity" evidence="23">
    <location>
        <begin position="1408"/>
        <end position="1420"/>
    </location>
</feature>
<evidence type="ECO:0000259" key="24">
    <source>
        <dbReference type="PROSITE" id="PS50021"/>
    </source>
</evidence>
<feature type="compositionally biased region" description="Polar residues" evidence="23">
    <location>
        <begin position="854"/>
        <end position="871"/>
    </location>
</feature>
<keyword evidence="18" id="KW-0206">Cytoskeleton</keyword>
<organism evidence="27 28">
    <name type="scientific">Molossus molossus</name>
    <name type="common">Pallas' mastiff bat</name>
    <name type="synonym">Vespertilio molossus</name>
    <dbReference type="NCBI Taxonomy" id="27622"/>
    <lineage>
        <taxon>Eukaryota</taxon>
        <taxon>Metazoa</taxon>
        <taxon>Chordata</taxon>
        <taxon>Craniata</taxon>
        <taxon>Vertebrata</taxon>
        <taxon>Euteleostomi</taxon>
        <taxon>Mammalia</taxon>
        <taxon>Eutheria</taxon>
        <taxon>Laurasiatheria</taxon>
        <taxon>Chiroptera</taxon>
        <taxon>Yangochiroptera</taxon>
        <taxon>Molossidae</taxon>
        <taxon>Molossus</taxon>
    </lineage>
</organism>
<dbReference type="PROSITE" id="PS50021">
    <property type="entry name" value="CH"/>
    <property type="match status" value="1"/>
</dbReference>
<dbReference type="Gene3D" id="3.50.50.60">
    <property type="entry name" value="FAD/NAD(P)-binding domain"/>
    <property type="match status" value="1"/>
</dbReference>
<dbReference type="FunFam" id="2.10.110.10:FF:000043">
    <property type="entry name" value="protein-methionine sulfoxide oxidase MICAL3 isoform X2"/>
    <property type="match status" value="1"/>
</dbReference>
<keyword evidence="12" id="KW-0521">NADP</keyword>
<dbReference type="GO" id="GO:0003779">
    <property type="term" value="F:actin binding"/>
    <property type="evidence" value="ECO:0007669"/>
    <property type="project" value="UniProtKB-KW"/>
</dbReference>
<evidence type="ECO:0000256" key="2">
    <source>
        <dbReference type="ARBA" id="ARBA00004123"/>
    </source>
</evidence>
<accession>A0A7J8G0F7</accession>
<keyword evidence="10" id="KW-0274">FAD</keyword>
<evidence type="ECO:0000256" key="22">
    <source>
        <dbReference type="SAM" id="Coils"/>
    </source>
</evidence>
<dbReference type="GO" id="GO:0005634">
    <property type="term" value="C:nucleus"/>
    <property type="evidence" value="ECO:0007669"/>
    <property type="project" value="UniProtKB-SubCell"/>
</dbReference>
<name>A0A7J8G0F7_MOLMO</name>
<evidence type="ECO:0000256" key="13">
    <source>
        <dbReference type="ARBA" id="ARBA00023002"/>
    </source>
</evidence>
<feature type="compositionally biased region" description="Basic and acidic residues" evidence="23">
    <location>
        <begin position="1708"/>
        <end position="1719"/>
    </location>
</feature>
<feature type="compositionally biased region" description="Basic and acidic residues" evidence="23">
    <location>
        <begin position="1026"/>
        <end position="1039"/>
    </location>
</feature>
<evidence type="ECO:0000256" key="18">
    <source>
        <dbReference type="ARBA" id="ARBA00023212"/>
    </source>
</evidence>
<gene>
    <name evidence="27" type="ORF">HJG59_012217</name>
</gene>
<feature type="compositionally biased region" description="Basic and acidic residues" evidence="23">
    <location>
        <begin position="667"/>
        <end position="677"/>
    </location>
</feature>
<dbReference type="Gene3D" id="1.10.418.10">
    <property type="entry name" value="Calponin-like domain"/>
    <property type="match status" value="1"/>
</dbReference>
<dbReference type="GO" id="GO:0005856">
    <property type="term" value="C:cytoskeleton"/>
    <property type="evidence" value="ECO:0007669"/>
    <property type="project" value="UniProtKB-SubCell"/>
</dbReference>
<evidence type="ECO:0000256" key="12">
    <source>
        <dbReference type="ARBA" id="ARBA00022857"/>
    </source>
</evidence>
<feature type="region of interest" description="Disordered" evidence="23">
    <location>
        <begin position="1327"/>
        <end position="1555"/>
    </location>
</feature>
<feature type="compositionally biased region" description="Acidic residues" evidence="23">
    <location>
        <begin position="1507"/>
        <end position="1521"/>
    </location>
</feature>
<evidence type="ECO:0000256" key="11">
    <source>
        <dbReference type="ARBA" id="ARBA00022833"/>
    </source>
</evidence>
<keyword evidence="11 21" id="KW-0862">Zinc</keyword>
<dbReference type="CDD" id="cd21251">
    <property type="entry name" value="CH_MICAL3"/>
    <property type="match status" value="1"/>
</dbReference>
<dbReference type="InterPro" id="IPR002938">
    <property type="entry name" value="FAD-bd"/>
</dbReference>
<dbReference type="Proteomes" id="UP000550707">
    <property type="component" value="Unassembled WGS sequence"/>
</dbReference>
<dbReference type="InterPro" id="IPR022735">
    <property type="entry name" value="bMERB_dom"/>
</dbReference>
<dbReference type="FunFam" id="1.10.418.10:FF:000026">
    <property type="entry name" value="protein-methionine sulfoxide oxidase MICAL3 isoform X1"/>
    <property type="match status" value="1"/>
</dbReference>
<feature type="region of interest" description="Disordered" evidence="23">
    <location>
        <begin position="1193"/>
        <end position="1236"/>
    </location>
</feature>
<feature type="coiled-coil region" evidence="22">
    <location>
        <begin position="1819"/>
        <end position="1872"/>
    </location>
</feature>
<dbReference type="Gene3D" id="2.10.110.10">
    <property type="entry name" value="Cysteine Rich Protein"/>
    <property type="match status" value="1"/>
</dbReference>
<evidence type="ECO:0000313" key="28">
    <source>
        <dbReference type="Proteomes" id="UP000550707"/>
    </source>
</evidence>
<feature type="region of interest" description="Disordered" evidence="23">
    <location>
        <begin position="828"/>
        <end position="881"/>
    </location>
</feature>
<evidence type="ECO:0000256" key="23">
    <source>
        <dbReference type="SAM" id="MobiDB-lite"/>
    </source>
</evidence>
<evidence type="ECO:0000256" key="16">
    <source>
        <dbReference type="ARBA" id="ARBA00023054"/>
    </source>
</evidence>
<keyword evidence="19" id="KW-0539">Nucleus</keyword>
<dbReference type="InterPro" id="IPR050540">
    <property type="entry name" value="F-actin_Monoox_Mical"/>
</dbReference>